<gene>
    <name evidence="2" type="ORF">COS47_01730</name>
</gene>
<accession>A0A2M7BY42</accession>
<evidence type="ECO:0000259" key="1">
    <source>
        <dbReference type="Pfam" id="PF20803"/>
    </source>
</evidence>
<feature type="domain" description="Transcriptional repressor PaaX-like central Cas2-like" evidence="1">
    <location>
        <begin position="106"/>
        <end position="174"/>
    </location>
</feature>
<dbReference type="PANTHER" id="PTHR30319">
    <property type="entry name" value="PHENYLACETIC ACID REGULATOR-RELATED TRANSCRIPTIONAL REPRESSOR"/>
    <property type="match status" value="1"/>
</dbReference>
<dbReference type="Gene3D" id="3.30.70.2650">
    <property type="match status" value="1"/>
</dbReference>
<dbReference type="PANTHER" id="PTHR30319:SF1">
    <property type="entry name" value="TRANSCRIPTIONAL REPRESSOR PAAX"/>
    <property type="match status" value="1"/>
</dbReference>
<name>A0A2M7BY42_9BACT</name>
<dbReference type="InterPro" id="IPR048846">
    <property type="entry name" value="PaaX-like_central"/>
</dbReference>
<dbReference type="Pfam" id="PF20803">
    <property type="entry name" value="PaaX_M"/>
    <property type="match status" value="1"/>
</dbReference>
<dbReference type="Proteomes" id="UP000230324">
    <property type="component" value="Unassembled WGS sequence"/>
</dbReference>
<dbReference type="EMBL" id="PEUV01000036">
    <property type="protein sequence ID" value="PIV12601.1"/>
    <property type="molecule type" value="Genomic_DNA"/>
</dbReference>
<protein>
    <recommendedName>
        <fullName evidence="1">Transcriptional repressor PaaX-like central Cas2-like domain-containing protein</fullName>
    </recommendedName>
</protein>
<comment type="caution">
    <text evidence="2">The sequence shown here is derived from an EMBL/GenBank/DDBJ whole genome shotgun (WGS) entry which is preliminary data.</text>
</comment>
<dbReference type="SUPFAM" id="SSF143430">
    <property type="entry name" value="TTP0101/SSO1404-like"/>
    <property type="match status" value="1"/>
</dbReference>
<organism evidence="2 3">
    <name type="scientific">Candidatus Nealsonbacteria bacterium CG03_land_8_20_14_0_80_36_12</name>
    <dbReference type="NCBI Taxonomy" id="1974701"/>
    <lineage>
        <taxon>Bacteria</taxon>
        <taxon>Candidatus Nealsoniibacteriota</taxon>
    </lineage>
</organism>
<proteinExistence type="predicted"/>
<dbReference type="AlphaFoldDB" id="A0A2M7BY42"/>
<evidence type="ECO:0000313" key="3">
    <source>
        <dbReference type="Proteomes" id="UP000230324"/>
    </source>
</evidence>
<dbReference type="GO" id="GO:0006351">
    <property type="term" value="P:DNA-templated transcription"/>
    <property type="evidence" value="ECO:0007669"/>
    <property type="project" value="TreeGrafter"/>
</dbReference>
<reference evidence="3" key="1">
    <citation type="submission" date="2017-09" db="EMBL/GenBank/DDBJ databases">
        <title>Depth-based differentiation of microbial function through sediment-hosted aquifers and enrichment of novel symbionts in the deep terrestrial subsurface.</title>
        <authorList>
            <person name="Probst A.J."/>
            <person name="Ladd B."/>
            <person name="Jarett J.K."/>
            <person name="Geller-Mcgrath D.E."/>
            <person name="Sieber C.M.K."/>
            <person name="Emerson J.B."/>
            <person name="Anantharaman K."/>
            <person name="Thomas B.C."/>
            <person name="Malmstrom R."/>
            <person name="Stieglmeier M."/>
            <person name="Klingl A."/>
            <person name="Woyke T."/>
            <person name="Ryan C.M."/>
            <person name="Banfield J.F."/>
        </authorList>
    </citation>
    <scope>NUCLEOTIDE SEQUENCE [LARGE SCALE GENOMIC DNA]</scope>
</reference>
<evidence type="ECO:0000313" key="2">
    <source>
        <dbReference type="EMBL" id="PIV12601.1"/>
    </source>
</evidence>
<sequence>MGLNKNSIKNAGEIIVERVVDLVLVAIFFNLESPFLVRTKNRYQISDVVVEDLEKFNYQSIKRAFLYLKRKGLISVLNDADYLPKVSKLGEKKLRQIIPFYDDKRIWDKRIYLIFYDIPVSESRERNYLRSYLKKIGCGLLQKSVWITPYNPTLLIRSFVGKHGLSSESILVSSIGEKGTVGEMSLNYLLNKVYHLDSLNLKYQEFIEAVEKKSFSKSQLAFWFLSILKADPQIPFCLLPAYWKGKEAYNIFIKLK</sequence>